<dbReference type="InterPro" id="IPR017938">
    <property type="entry name" value="Riboflavin_synthase-like_b-brl"/>
</dbReference>
<dbReference type="PROSITE" id="PS51384">
    <property type="entry name" value="FAD_FR"/>
    <property type="match status" value="1"/>
</dbReference>
<evidence type="ECO:0000313" key="3">
    <source>
        <dbReference type="Proteomes" id="UP001197114"/>
    </source>
</evidence>
<keyword evidence="3" id="KW-1185">Reference proteome</keyword>
<feature type="domain" description="FAD-binding FR-type" evidence="1">
    <location>
        <begin position="10"/>
        <end position="135"/>
    </location>
</feature>
<dbReference type="Pfam" id="PF08021">
    <property type="entry name" value="FAD_binding_9"/>
    <property type="match status" value="1"/>
</dbReference>
<name>A0ABS6YWW2_9ACTN</name>
<dbReference type="EMBL" id="WMBF01000650">
    <property type="protein sequence ID" value="MBW5425878.1"/>
    <property type="molecule type" value="Genomic_DNA"/>
</dbReference>
<organism evidence="2 3">
    <name type="scientific">Streptomyces anatolicus</name>
    <dbReference type="NCBI Taxonomy" id="2675858"/>
    <lineage>
        <taxon>Bacteria</taxon>
        <taxon>Bacillati</taxon>
        <taxon>Actinomycetota</taxon>
        <taxon>Actinomycetes</taxon>
        <taxon>Kitasatosporales</taxon>
        <taxon>Streptomycetaceae</taxon>
        <taxon>Streptomyces</taxon>
    </lineage>
</organism>
<dbReference type="Pfam" id="PF04954">
    <property type="entry name" value="SIP"/>
    <property type="match status" value="1"/>
</dbReference>
<dbReference type="Gene3D" id="2.40.30.10">
    <property type="entry name" value="Translation factors"/>
    <property type="match status" value="1"/>
</dbReference>
<dbReference type="InterPro" id="IPR017927">
    <property type="entry name" value="FAD-bd_FR_type"/>
</dbReference>
<dbReference type="SUPFAM" id="SSF63380">
    <property type="entry name" value="Riboflavin synthase domain-like"/>
    <property type="match status" value="1"/>
</dbReference>
<evidence type="ECO:0000313" key="2">
    <source>
        <dbReference type="EMBL" id="MBW5425878.1"/>
    </source>
</evidence>
<reference evidence="2 3" key="1">
    <citation type="submission" date="2019-11" db="EMBL/GenBank/DDBJ databases">
        <authorList>
            <person name="Ay H."/>
        </authorList>
    </citation>
    <scope>NUCLEOTIDE SEQUENCE [LARGE SCALE GENOMIC DNA]</scope>
    <source>
        <strain evidence="2 3">BG9H</strain>
    </source>
</reference>
<proteinExistence type="predicted"/>
<dbReference type="PANTHER" id="PTHR30157">
    <property type="entry name" value="FERRIC REDUCTASE, NADPH-DEPENDENT"/>
    <property type="match status" value="1"/>
</dbReference>
<dbReference type="CDD" id="cd06193">
    <property type="entry name" value="siderophore_interacting"/>
    <property type="match status" value="1"/>
</dbReference>
<gene>
    <name evidence="2" type="ORF">GKQ77_30680</name>
</gene>
<evidence type="ECO:0000259" key="1">
    <source>
        <dbReference type="PROSITE" id="PS51384"/>
    </source>
</evidence>
<sequence length="277" mass="30987">MAERPARKAPKTHVAQVVRAEQLTPHMRRVVLGGEGLSEFTAGECTDHYVKLLFDAEGVTYPEPFDIQRIREEFPREQWPVTRTYTMRWWDPEARELALDFVIHGDEGLAGPWARDVRPGATVRFLGPGGGYAPDAGADWHLLAGDESALPAIAAAAEALPEGAVARVFVEVEGPEEEQKIATDAEVVWLHRAGRPVGGPLVEAVRSLEWPQGDVQAFVHGEAGFVKELRRYLRVEREVPRERLSISGYWRLGHNEDGWQASKREWNAQVEAEQENA</sequence>
<dbReference type="PANTHER" id="PTHR30157:SF0">
    <property type="entry name" value="NADPH-DEPENDENT FERRIC-CHELATE REDUCTASE"/>
    <property type="match status" value="1"/>
</dbReference>
<dbReference type="RefSeq" id="WP_219692420.1">
    <property type="nucleotide sequence ID" value="NZ_WMBF01000650.1"/>
</dbReference>
<dbReference type="InterPro" id="IPR039261">
    <property type="entry name" value="FNR_nucleotide-bd"/>
</dbReference>
<dbReference type="Proteomes" id="UP001197114">
    <property type="component" value="Unassembled WGS sequence"/>
</dbReference>
<dbReference type="InterPro" id="IPR039374">
    <property type="entry name" value="SIP_fam"/>
</dbReference>
<dbReference type="InterPro" id="IPR007037">
    <property type="entry name" value="SIP_rossman_dom"/>
</dbReference>
<protein>
    <submittedName>
        <fullName evidence="2">Siderophore-interacting protein</fullName>
    </submittedName>
</protein>
<dbReference type="InterPro" id="IPR013113">
    <property type="entry name" value="SIP_FAD-bd"/>
</dbReference>
<accession>A0ABS6YWW2</accession>
<dbReference type="Gene3D" id="3.40.50.80">
    <property type="entry name" value="Nucleotide-binding domain of ferredoxin-NADP reductase (FNR) module"/>
    <property type="match status" value="1"/>
</dbReference>
<comment type="caution">
    <text evidence="2">The sequence shown here is derived from an EMBL/GenBank/DDBJ whole genome shotgun (WGS) entry which is preliminary data.</text>
</comment>